<dbReference type="InterPro" id="IPR007837">
    <property type="entry name" value="DinB"/>
</dbReference>
<gene>
    <name evidence="4" type="ORF">CH339_08330</name>
</gene>
<dbReference type="GO" id="GO:0046872">
    <property type="term" value="F:metal ion binding"/>
    <property type="evidence" value="ECO:0007669"/>
    <property type="project" value="UniProtKB-KW"/>
</dbReference>
<feature type="binding site" evidence="3">
    <location>
        <position position="137"/>
    </location>
    <ligand>
        <name>a divalent metal cation</name>
        <dbReference type="ChEBI" id="CHEBI:60240"/>
    </ligand>
</feature>
<evidence type="ECO:0000256" key="1">
    <source>
        <dbReference type="ARBA" id="ARBA00008635"/>
    </source>
</evidence>
<dbReference type="SUPFAM" id="SSF109854">
    <property type="entry name" value="DinB/YfiT-like putative metalloenzymes"/>
    <property type="match status" value="1"/>
</dbReference>
<accession>A0A327JSN3</accession>
<evidence type="ECO:0000256" key="3">
    <source>
        <dbReference type="PIRSR" id="PIRSR607837-1"/>
    </source>
</evidence>
<dbReference type="Gene3D" id="1.20.120.450">
    <property type="entry name" value="dinb family like domain"/>
    <property type="match status" value="1"/>
</dbReference>
<dbReference type="Pfam" id="PF05163">
    <property type="entry name" value="DinB"/>
    <property type="match status" value="1"/>
</dbReference>
<keyword evidence="5" id="KW-1185">Reference proteome</keyword>
<dbReference type="Proteomes" id="UP000249299">
    <property type="component" value="Unassembled WGS sequence"/>
</dbReference>
<sequence>MKDYFLMNAEYGRWANARLLDDCATLTDHEYHRDMNAVFGSVHATLNHLYATDTIWLHRFTGEGEPLETYEDILFEDLNDLREARAVLDERIIAFFQLLDPEDIHRELLFRTARRPSVTSRPFPVAVAHFFTHQTHHRSQIHLCLRQFGKSPRPIDIIHFHKAPATEEG</sequence>
<comment type="similarity">
    <text evidence="1">Belongs to the DinB family.</text>
</comment>
<dbReference type="AlphaFoldDB" id="A0A327JSN3"/>
<evidence type="ECO:0000313" key="4">
    <source>
        <dbReference type="EMBL" id="RAI27902.1"/>
    </source>
</evidence>
<organism evidence="4 5">
    <name type="scientific">Rhodobium orientis</name>
    <dbReference type="NCBI Taxonomy" id="34017"/>
    <lineage>
        <taxon>Bacteria</taxon>
        <taxon>Pseudomonadati</taxon>
        <taxon>Pseudomonadota</taxon>
        <taxon>Alphaproteobacteria</taxon>
        <taxon>Hyphomicrobiales</taxon>
        <taxon>Rhodobiaceae</taxon>
        <taxon>Rhodobium</taxon>
    </lineage>
</organism>
<dbReference type="InterPro" id="IPR034660">
    <property type="entry name" value="DinB/YfiT-like"/>
</dbReference>
<reference evidence="4 5" key="1">
    <citation type="submission" date="2017-07" db="EMBL/GenBank/DDBJ databases">
        <title>Draft Genome Sequences of Select Purple Nonsulfur Bacteria.</title>
        <authorList>
            <person name="Lasarre B."/>
            <person name="Mckinlay J.B."/>
        </authorList>
    </citation>
    <scope>NUCLEOTIDE SEQUENCE [LARGE SCALE GENOMIC DNA]</scope>
    <source>
        <strain evidence="4 5">DSM 11290</strain>
    </source>
</reference>
<dbReference type="RefSeq" id="WP_111433889.1">
    <property type="nucleotide sequence ID" value="NZ_JACIGG010000004.1"/>
</dbReference>
<dbReference type="PANTHER" id="PTHR37302">
    <property type="entry name" value="SLR1116 PROTEIN"/>
    <property type="match status" value="1"/>
</dbReference>
<dbReference type="OrthoDB" id="9807509at2"/>
<name>A0A327JSN3_9HYPH</name>
<dbReference type="PANTHER" id="PTHR37302:SF1">
    <property type="entry name" value="PROTEIN DINB"/>
    <property type="match status" value="1"/>
</dbReference>
<protein>
    <recommendedName>
        <fullName evidence="6">Damage-inducible protein DinB</fullName>
    </recommendedName>
</protein>
<dbReference type="EMBL" id="NPEV01000013">
    <property type="protein sequence ID" value="RAI27902.1"/>
    <property type="molecule type" value="Genomic_DNA"/>
</dbReference>
<evidence type="ECO:0000313" key="5">
    <source>
        <dbReference type="Proteomes" id="UP000249299"/>
    </source>
</evidence>
<evidence type="ECO:0000256" key="2">
    <source>
        <dbReference type="ARBA" id="ARBA00022723"/>
    </source>
</evidence>
<feature type="binding site" evidence="3">
    <location>
        <position position="133"/>
    </location>
    <ligand>
        <name>a divalent metal cation</name>
        <dbReference type="ChEBI" id="CHEBI:60240"/>
    </ligand>
</feature>
<evidence type="ECO:0008006" key="6">
    <source>
        <dbReference type="Google" id="ProtNLM"/>
    </source>
</evidence>
<keyword evidence="2 3" id="KW-0479">Metal-binding</keyword>
<feature type="binding site" evidence="3">
    <location>
        <position position="48"/>
    </location>
    <ligand>
        <name>a divalent metal cation</name>
        <dbReference type="ChEBI" id="CHEBI:60240"/>
    </ligand>
</feature>
<proteinExistence type="inferred from homology"/>
<comment type="caution">
    <text evidence="4">The sequence shown here is derived from an EMBL/GenBank/DDBJ whole genome shotgun (WGS) entry which is preliminary data.</text>
</comment>